<reference evidence="1" key="1">
    <citation type="submission" date="2019-03" db="EMBL/GenBank/DDBJ databases">
        <title>WGS assembly of Setaria viridis.</title>
        <authorList>
            <person name="Huang P."/>
            <person name="Jenkins J."/>
            <person name="Grimwood J."/>
            <person name="Barry K."/>
            <person name="Healey A."/>
            <person name="Mamidi S."/>
            <person name="Sreedasyam A."/>
            <person name="Shu S."/>
            <person name="Feldman M."/>
            <person name="Wu J."/>
            <person name="Yu Y."/>
            <person name="Chen C."/>
            <person name="Johnson J."/>
            <person name="Rokhsar D."/>
            <person name="Baxter I."/>
            <person name="Schmutz J."/>
            <person name="Brutnell T."/>
            <person name="Kellogg E."/>
        </authorList>
    </citation>
    <scope>NUCLEOTIDE SEQUENCE [LARGE SCALE GENOMIC DNA]</scope>
</reference>
<protein>
    <submittedName>
        <fullName evidence="1">Uncharacterized protein</fullName>
    </submittedName>
</protein>
<sequence>MPSLPARVPLLMRKFDLDTLDSSRGPHVFTWLGCEGSAREIQCTISLDNIKTEKFGNCARCSSHQDQRPGVRWPFLSNSAVKCCSECGFFTNLIDMHQWWKREKERREKSYPLIKSYAHIPRLCGAAVSELEKIPMGPCYPNEENCMRHLPSPMIQIFSLRFAKTPVNSGSKQTA</sequence>
<accession>A0A4U6V0W6</accession>
<organism evidence="1 2">
    <name type="scientific">Setaria viridis</name>
    <name type="common">Green bristlegrass</name>
    <name type="synonym">Setaria italica subsp. viridis</name>
    <dbReference type="NCBI Taxonomy" id="4556"/>
    <lineage>
        <taxon>Eukaryota</taxon>
        <taxon>Viridiplantae</taxon>
        <taxon>Streptophyta</taxon>
        <taxon>Embryophyta</taxon>
        <taxon>Tracheophyta</taxon>
        <taxon>Spermatophyta</taxon>
        <taxon>Magnoliopsida</taxon>
        <taxon>Liliopsida</taxon>
        <taxon>Poales</taxon>
        <taxon>Poaceae</taxon>
        <taxon>PACMAD clade</taxon>
        <taxon>Panicoideae</taxon>
        <taxon>Panicodae</taxon>
        <taxon>Paniceae</taxon>
        <taxon>Cenchrinae</taxon>
        <taxon>Setaria</taxon>
    </lineage>
</organism>
<keyword evidence="2" id="KW-1185">Reference proteome</keyword>
<gene>
    <name evidence="1" type="ORF">SEVIR_4G154800v2</name>
</gene>
<evidence type="ECO:0000313" key="1">
    <source>
        <dbReference type="EMBL" id="TKW21942.1"/>
    </source>
</evidence>
<dbReference type="Gramene" id="TKW21942">
    <property type="protein sequence ID" value="TKW21942"/>
    <property type="gene ID" value="SEVIR_4G154800v2"/>
</dbReference>
<name>A0A4U6V0W6_SETVI</name>
<proteinExistence type="predicted"/>
<evidence type="ECO:0000313" key="2">
    <source>
        <dbReference type="Proteomes" id="UP000298652"/>
    </source>
</evidence>
<dbReference type="Proteomes" id="UP000298652">
    <property type="component" value="Chromosome 4"/>
</dbReference>
<dbReference type="AlphaFoldDB" id="A0A4U6V0W6"/>
<dbReference type="EMBL" id="CM016555">
    <property type="protein sequence ID" value="TKW21942.1"/>
    <property type="molecule type" value="Genomic_DNA"/>
</dbReference>